<dbReference type="STRING" id="550447.SAMN05428946_1739"/>
<dbReference type="Pfam" id="PF00300">
    <property type="entry name" value="His_Phos_1"/>
    <property type="match status" value="1"/>
</dbReference>
<gene>
    <name evidence="3" type="ORF">SAMN05428946_1739</name>
</gene>
<feature type="active site" description="Tele-phosphohistidine intermediate" evidence="1">
    <location>
        <position position="9"/>
    </location>
</feature>
<dbReference type="CDD" id="cd07067">
    <property type="entry name" value="HP_PGM_like"/>
    <property type="match status" value="1"/>
</dbReference>
<evidence type="ECO:0000256" key="1">
    <source>
        <dbReference type="PIRSR" id="PIRSR613078-1"/>
    </source>
</evidence>
<evidence type="ECO:0000313" key="3">
    <source>
        <dbReference type="EMBL" id="SIT84594.1"/>
    </source>
</evidence>
<evidence type="ECO:0000313" key="4">
    <source>
        <dbReference type="Proteomes" id="UP000187550"/>
    </source>
</evidence>
<dbReference type="PANTHER" id="PTHR48100">
    <property type="entry name" value="BROAD-SPECIFICITY PHOSPHATASE YOR283W-RELATED"/>
    <property type="match status" value="1"/>
</dbReference>
<sequence>MKTIGFVRHGITEWNKERRWQGATDIPLAEEGVREAHLAASRLAEEDWEIIYASPLKRARETAEIIREAIPGIDLRFDERLKEVYGGNLEGTTEEERVKKWGTDWRIRAEEYGMESDSDMTARGMAFLEEVRKLPEERILIVSHGGFISRMLKAMTPEREYTERLLNTSLTVVELRDDRNLCTLYNCTKHLNA</sequence>
<dbReference type="GO" id="GO:0016791">
    <property type="term" value="F:phosphatase activity"/>
    <property type="evidence" value="ECO:0007669"/>
    <property type="project" value="TreeGrafter"/>
</dbReference>
<organism evidence="3 4">
    <name type="scientific">Edaphobacillus lindanitolerans</name>
    <dbReference type="NCBI Taxonomy" id="550447"/>
    <lineage>
        <taxon>Bacteria</taxon>
        <taxon>Bacillati</taxon>
        <taxon>Bacillota</taxon>
        <taxon>Bacilli</taxon>
        <taxon>Bacillales</taxon>
        <taxon>Bacillaceae</taxon>
        <taxon>Edaphobacillus</taxon>
    </lineage>
</organism>
<reference evidence="4" key="1">
    <citation type="submission" date="2017-01" db="EMBL/GenBank/DDBJ databases">
        <authorList>
            <person name="Varghese N."/>
            <person name="Submissions S."/>
        </authorList>
    </citation>
    <scope>NUCLEOTIDE SEQUENCE [LARGE SCALE GENOMIC DNA]</scope>
    <source>
        <strain evidence="4">MNA4</strain>
    </source>
</reference>
<accession>A0A1U7PKC3</accession>
<dbReference type="SMART" id="SM00855">
    <property type="entry name" value="PGAM"/>
    <property type="match status" value="1"/>
</dbReference>
<feature type="binding site" evidence="2">
    <location>
        <position position="58"/>
    </location>
    <ligand>
        <name>substrate</name>
    </ligand>
</feature>
<proteinExistence type="predicted"/>
<dbReference type="InterPro" id="IPR050275">
    <property type="entry name" value="PGM_Phosphatase"/>
</dbReference>
<evidence type="ECO:0000256" key="2">
    <source>
        <dbReference type="PIRSR" id="PIRSR613078-2"/>
    </source>
</evidence>
<dbReference type="AlphaFoldDB" id="A0A1U7PKC3"/>
<feature type="active site" description="Proton donor/acceptor" evidence="1">
    <location>
        <position position="83"/>
    </location>
</feature>
<dbReference type="PANTHER" id="PTHR48100:SF59">
    <property type="entry name" value="ADENOSYLCOBALAMIN_ALPHA-RIBAZOLE PHOSPHATASE"/>
    <property type="match status" value="1"/>
</dbReference>
<dbReference type="Proteomes" id="UP000187550">
    <property type="component" value="Unassembled WGS sequence"/>
</dbReference>
<dbReference type="GO" id="GO:0005737">
    <property type="term" value="C:cytoplasm"/>
    <property type="evidence" value="ECO:0007669"/>
    <property type="project" value="TreeGrafter"/>
</dbReference>
<name>A0A1U7PKC3_9BACI</name>
<dbReference type="InterPro" id="IPR013078">
    <property type="entry name" value="His_Pase_superF_clade-1"/>
</dbReference>
<protein>
    <submittedName>
        <fullName evidence="3">Probable phosphoglycerate mutase</fullName>
    </submittedName>
</protein>
<feature type="binding site" evidence="2">
    <location>
        <begin position="8"/>
        <end position="15"/>
    </location>
    <ligand>
        <name>substrate</name>
    </ligand>
</feature>
<dbReference type="EMBL" id="FTPL01000002">
    <property type="protein sequence ID" value="SIT84594.1"/>
    <property type="molecule type" value="Genomic_DNA"/>
</dbReference>
<dbReference type="Gene3D" id="3.40.50.1240">
    <property type="entry name" value="Phosphoglycerate mutase-like"/>
    <property type="match status" value="1"/>
</dbReference>
<dbReference type="InterPro" id="IPR029033">
    <property type="entry name" value="His_PPase_superfam"/>
</dbReference>
<dbReference type="SUPFAM" id="SSF53254">
    <property type="entry name" value="Phosphoglycerate mutase-like"/>
    <property type="match status" value="1"/>
</dbReference>
<keyword evidence="4" id="KW-1185">Reference proteome</keyword>
<dbReference type="OrthoDB" id="9782128at2"/>